<dbReference type="Gene3D" id="3.90.79.10">
    <property type="entry name" value="Nucleoside Triphosphate Pyrophosphohydrolase"/>
    <property type="match status" value="1"/>
</dbReference>
<keyword evidence="5" id="KW-0460">Magnesium</keyword>
<evidence type="ECO:0000256" key="3">
    <source>
        <dbReference type="ARBA" id="ARBA00022723"/>
    </source>
</evidence>
<feature type="transmembrane region" description="Helical" evidence="8">
    <location>
        <begin position="575"/>
        <end position="595"/>
    </location>
</feature>
<comment type="caution">
    <text evidence="9">The sequence shown here is derived from an EMBL/GenBank/DDBJ whole genome shotgun (WGS) entry which is preliminary data.</text>
</comment>
<keyword evidence="8" id="KW-0472">Membrane</keyword>
<evidence type="ECO:0000256" key="2">
    <source>
        <dbReference type="ARBA" id="ARBA00001946"/>
    </source>
</evidence>
<name>A0A397C1W4_APHAT</name>
<dbReference type="InterPro" id="IPR039121">
    <property type="entry name" value="NUDT19"/>
</dbReference>
<organism evidence="9 10">
    <name type="scientific">Aphanomyces astaci</name>
    <name type="common">Crayfish plague agent</name>
    <dbReference type="NCBI Taxonomy" id="112090"/>
    <lineage>
        <taxon>Eukaryota</taxon>
        <taxon>Sar</taxon>
        <taxon>Stramenopiles</taxon>
        <taxon>Oomycota</taxon>
        <taxon>Saprolegniomycetes</taxon>
        <taxon>Saprolegniales</taxon>
        <taxon>Verrucalvaceae</taxon>
        <taxon>Aphanomyces</taxon>
    </lineage>
</organism>
<accession>A0A397C1W4</accession>
<dbReference type="PANTHER" id="PTHR12318:SF0">
    <property type="entry name" value="ACYL-COENZYME A DIPHOSPHATASE NUDT19"/>
    <property type="match status" value="1"/>
</dbReference>
<evidence type="ECO:0000256" key="8">
    <source>
        <dbReference type="SAM" id="Phobius"/>
    </source>
</evidence>
<evidence type="ECO:0008006" key="11">
    <source>
        <dbReference type="Google" id="ProtNLM"/>
    </source>
</evidence>
<keyword evidence="3" id="KW-0479">Metal-binding</keyword>
<evidence type="ECO:0000313" key="9">
    <source>
        <dbReference type="EMBL" id="RHY32680.1"/>
    </source>
</evidence>
<evidence type="ECO:0000256" key="4">
    <source>
        <dbReference type="ARBA" id="ARBA00022801"/>
    </source>
</evidence>
<dbReference type="InterPro" id="IPR015797">
    <property type="entry name" value="NUDIX_hydrolase-like_dom_sf"/>
</dbReference>
<dbReference type="SUPFAM" id="SSF55811">
    <property type="entry name" value="Nudix"/>
    <property type="match status" value="1"/>
</dbReference>
<comment type="cofactor">
    <cofactor evidence="2">
        <name>Mg(2+)</name>
        <dbReference type="ChEBI" id="CHEBI:18420"/>
    </cofactor>
</comment>
<keyword evidence="4" id="KW-0378">Hydrolase</keyword>
<dbReference type="AlphaFoldDB" id="A0A397C1W4"/>
<reference evidence="9 10" key="1">
    <citation type="submission" date="2018-08" db="EMBL/GenBank/DDBJ databases">
        <title>Aphanomyces genome sequencing and annotation.</title>
        <authorList>
            <person name="Minardi D."/>
            <person name="Oidtmann B."/>
            <person name="Van Der Giezen M."/>
            <person name="Studholme D.J."/>
        </authorList>
    </citation>
    <scope>NUCLEOTIDE SEQUENCE [LARGE SCALE GENOMIC DNA]</scope>
    <source>
        <strain evidence="9 10">Yx</strain>
    </source>
</reference>
<feature type="transmembrane region" description="Helical" evidence="8">
    <location>
        <begin position="395"/>
        <end position="414"/>
    </location>
</feature>
<evidence type="ECO:0000256" key="7">
    <source>
        <dbReference type="SAM" id="MobiDB-lite"/>
    </source>
</evidence>
<keyword evidence="8" id="KW-0812">Transmembrane</keyword>
<dbReference type="GO" id="GO:0046872">
    <property type="term" value="F:metal ion binding"/>
    <property type="evidence" value="ECO:0007669"/>
    <property type="project" value="UniProtKB-KW"/>
</dbReference>
<gene>
    <name evidence="9" type="ORF">DYB25_009666</name>
</gene>
<dbReference type="VEuPathDB" id="FungiDB:H257_08191"/>
<feature type="transmembrane region" description="Helical" evidence="8">
    <location>
        <begin position="483"/>
        <end position="507"/>
    </location>
</feature>
<proteinExistence type="predicted"/>
<evidence type="ECO:0000256" key="6">
    <source>
        <dbReference type="ARBA" id="ARBA00023211"/>
    </source>
</evidence>
<dbReference type="EMBL" id="QUTA01001483">
    <property type="protein sequence ID" value="RHY32680.1"/>
    <property type="molecule type" value="Genomic_DNA"/>
</dbReference>
<dbReference type="Proteomes" id="UP000266239">
    <property type="component" value="Unassembled WGS sequence"/>
</dbReference>
<feature type="region of interest" description="Disordered" evidence="7">
    <location>
        <begin position="169"/>
        <end position="197"/>
    </location>
</feature>
<feature type="transmembrane region" description="Helical" evidence="8">
    <location>
        <begin position="452"/>
        <end position="471"/>
    </location>
</feature>
<sequence>MHFFGRFFNAAIRELFEEVDVSLTSPRLWSVLDDADRRTWRHRIVDDKDDFESLLRRTKCLPQHDELVPFSHVITPEGSPHRFDTWFFLARIAATDMPHVQTHDSELEGACMWLSPREALAGYSTGSFAFATPQLYLLHQFNQFPTLQALWTAAMNDAREGNIPSVLPQRLPPTKAHGKEDAVQPSQDVEPAPSRPRRVAFTGTSVAVSCLFLINLVVMPLKPYLTEPLPVSEAFRAPSLFPAVAPPLASTNGQQQPGPVAQFERLYNAGTLPPDVSYFYDPVHVVEVMRTGVSSTSCDDADALVTSVLGVPFFPPDVKSAIVDAVCSLSSNATNNFGTVGRSWRIYLGAKKVDCLSAAWVVMLPAHNSTTSNVATIYYVFAPHILSPAWIIAKLSYRLVVSVLIFVYSVYRYYRPLWHLRWSLQRLPLHVSSTAVRYDVVVGEPTCLVLSNAWVCLAFVVDFWGSTEFFGSACLRMGQTNDIGLFVLGVLYLGRTVWCAYASLVVLNATLKRLHMAQWAVPANTTTLAIAVTVGGGFLTSVQVKLPPLMAFYTWLLTLVNTMDGNGNVVALDDTAAMVVYVVGMTATCFGIVLGKKYVGQSVARRRSHLRHRIQTIQVGATTRAATPRLSDLPQRSVESRMAFNDFKHQMVLWLCVCTGGSVYRIFQLFPMVQAQCTISQTGSDCYVFAYNAADELIEVTRVSLVDQIDLTQKTTARPVHQTVVETAPAVGSLVLGREKEGAADVTLYRGANNSPWVA</sequence>
<evidence type="ECO:0000313" key="10">
    <source>
        <dbReference type="Proteomes" id="UP000266239"/>
    </source>
</evidence>
<protein>
    <recommendedName>
        <fullName evidence="11">Nudix hydrolase domain-containing protein</fullName>
    </recommendedName>
</protein>
<evidence type="ECO:0000256" key="5">
    <source>
        <dbReference type="ARBA" id="ARBA00022842"/>
    </source>
</evidence>
<keyword evidence="6" id="KW-0464">Manganese</keyword>
<evidence type="ECO:0000256" key="1">
    <source>
        <dbReference type="ARBA" id="ARBA00001936"/>
    </source>
</evidence>
<dbReference type="PANTHER" id="PTHR12318">
    <property type="entry name" value="TESTOSTERONE-REGULATED PROTEIN RP2"/>
    <property type="match status" value="1"/>
</dbReference>
<dbReference type="VEuPathDB" id="FungiDB:H257_08190"/>
<feature type="transmembrane region" description="Helical" evidence="8">
    <location>
        <begin position="519"/>
        <end position="539"/>
    </location>
</feature>
<keyword evidence="8" id="KW-1133">Transmembrane helix</keyword>
<comment type="cofactor">
    <cofactor evidence="1">
        <name>Mn(2+)</name>
        <dbReference type="ChEBI" id="CHEBI:29035"/>
    </cofactor>
</comment>
<dbReference type="GO" id="GO:0016818">
    <property type="term" value="F:hydrolase activity, acting on acid anhydrides, in phosphorus-containing anhydrides"/>
    <property type="evidence" value="ECO:0007669"/>
    <property type="project" value="InterPro"/>
</dbReference>